<dbReference type="EMBL" id="JAFEUM010000004">
    <property type="protein sequence ID" value="MBM7037087.1"/>
    <property type="molecule type" value="Genomic_DNA"/>
</dbReference>
<dbReference type="InterPro" id="IPR052047">
    <property type="entry name" value="GH94_Enzymes"/>
</dbReference>
<keyword evidence="6" id="KW-1185">Reference proteome</keyword>
<dbReference type="PANTHER" id="PTHR37469">
    <property type="entry name" value="CELLOBIONIC ACID PHOSPHORYLASE-RELATED"/>
    <property type="match status" value="1"/>
</dbReference>
<keyword evidence="1" id="KW-0328">Glycosyltransferase</keyword>
<evidence type="ECO:0000259" key="3">
    <source>
        <dbReference type="Pfam" id="PF06165"/>
    </source>
</evidence>
<dbReference type="SUPFAM" id="SSF74650">
    <property type="entry name" value="Galactose mutarotase-like"/>
    <property type="match status" value="1"/>
</dbReference>
<dbReference type="Pfam" id="PF17167">
    <property type="entry name" value="Glyco_hydro_94"/>
    <property type="match status" value="1"/>
</dbReference>
<name>A0ABS2HKM2_9VIBR</name>
<gene>
    <name evidence="5" type="ORF">JQC93_11795</name>
</gene>
<dbReference type="PANTHER" id="PTHR37469:SF2">
    <property type="entry name" value="CELLOBIONIC ACID PHOSPHORYLASE"/>
    <property type="match status" value="1"/>
</dbReference>
<dbReference type="Proteomes" id="UP000809621">
    <property type="component" value="Unassembled WGS sequence"/>
</dbReference>
<evidence type="ECO:0000256" key="1">
    <source>
        <dbReference type="ARBA" id="ARBA00022676"/>
    </source>
</evidence>
<dbReference type="InterPro" id="IPR012341">
    <property type="entry name" value="6hp_glycosidase-like_sf"/>
</dbReference>
<evidence type="ECO:0000313" key="6">
    <source>
        <dbReference type="Proteomes" id="UP000809621"/>
    </source>
</evidence>
<dbReference type="InterPro" id="IPR010383">
    <property type="entry name" value="Glyco_hydrolase_94_b-supersand"/>
</dbReference>
<feature type="domain" description="Glycosyl hydrolase 94 catalytic" evidence="4">
    <location>
        <begin position="308"/>
        <end position="705"/>
    </location>
</feature>
<feature type="domain" description="Glycosyl hydrolase 94 supersandwich" evidence="3">
    <location>
        <begin position="74"/>
        <end position="287"/>
    </location>
</feature>
<organism evidence="5 6">
    <name type="scientific">Vibrio ulleungensis</name>
    <dbReference type="NCBI Taxonomy" id="2807619"/>
    <lineage>
        <taxon>Bacteria</taxon>
        <taxon>Pseudomonadati</taxon>
        <taxon>Pseudomonadota</taxon>
        <taxon>Gammaproteobacteria</taxon>
        <taxon>Vibrionales</taxon>
        <taxon>Vibrionaceae</taxon>
        <taxon>Vibrio</taxon>
    </lineage>
</organism>
<dbReference type="InterPro" id="IPR011013">
    <property type="entry name" value="Gal_mutarotase_sf_dom"/>
</dbReference>
<dbReference type="Gene3D" id="1.50.10.10">
    <property type="match status" value="1"/>
</dbReference>
<dbReference type="Gene3D" id="2.60.420.10">
    <property type="entry name" value="Maltose phosphorylase, domain 3"/>
    <property type="match status" value="1"/>
</dbReference>
<reference evidence="5 6" key="1">
    <citation type="submission" date="2021-02" db="EMBL/GenBank/DDBJ databases">
        <authorList>
            <person name="Park J.-S."/>
        </authorList>
    </citation>
    <scope>NUCLEOTIDE SEQUENCE [LARGE SCALE GENOMIC DNA]</scope>
    <source>
        <strain evidence="5 6">188UL20-2</strain>
    </source>
</reference>
<dbReference type="InterPro" id="IPR033432">
    <property type="entry name" value="GH94_catalytic"/>
</dbReference>
<dbReference type="Pfam" id="PF06165">
    <property type="entry name" value="GH94_b-supersand"/>
    <property type="match status" value="1"/>
</dbReference>
<dbReference type="InterPro" id="IPR037018">
    <property type="entry name" value="GH65_N"/>
</dbReference>
<dbReference type="SUPFAM" id="SSF48208">
    <property type="entry name" value="Six-hairpin glycosidases"/>
    <property type="match status" value="1"/>
</dbReference>
<evidence type="ECO:0000256" key="2">
    <source>
        <dbReference type="ARBA" id="ARBA00022679"/>
    </source>
</evidence>
<comment type="caution">
    <text evidence="5">The sequence shown here is derived from an EMBL/GenBank/DDBJ whole genome shotgun (WGS) entry which is preliminary data.</text>
</comment>
<proteinExistence type="predicted"/>
<keyword evidence="2" id="KW-0808">Transferase</keyword>
<accession>A0ABS2HKM2</accession>
<evidence type="ECO:0000313" key="5">
    <source>
        <dbReference type="EMBL" id="MBM7037087.1"/>
    </source>
</evidence>
<sequence length="788" mass="88963">MTQFTENGQRFTLTSPTLLPNSASYLWNEKMMLHMNCQGYAVAQYMDPEPRKYAHVPNLAATSFMQPEQPYFAHHPGRFFYVRDEDTGELFSAPFAPIKQPLDSYEFKPGINDIQWVVKHRDIELTITLSLSPTHALEQWSVTISNLGVSTRNVSLVPYFPVGYMSWMNMGAHFDDELNAIVCTSISPYQKLEDYPEIKERQDMTFFACSHTPDHVEMSIEAFEGQSGLHAPHALVSGNPLSDREAHYQMPACAAQYELSLEPQKTDSVHFLFGPAKDKSQIQETIAGHFDKGAIANKHQLATQPILSVSTPDANLDHVINHWLPRQVAYHGETNRLTTDPQTRNYLQDGMGMAYLAPDVAKQVIVTSLSQQKRCGEMPDGILLTPEATLKYINQIPHTDHSVWLVLILESYLNETNDWALLEEAIPWADSEERSTLLEHMNLAMQSMVEARDERGLPYILQGDWCDPMNMVGPKGKGVSGWLTQALCFALRRWNQISKPLNQAKWTAQFDQIATELEQACQKHFWTGGWFARGITDDDVTFGVPEDKEGRIFLNTQSWALLADIASPSQQTQLLSSVDEQLLTPYGVMLCAPAFTAMREDVGRVTQKWPGSGENGSVYNHAAAFYAAGLYHIGESERAYHILKSMLADPQCETFERRGQLPTYIPNYYRGAYHQFPDTAGRSSHLFNTGTSAWYYRLVIEELFGLKGTQQGLKIAPNLPVEWDKAAVSRHFRGAIVNLSYQRHDDVQEITILCEDGDVVDGELRSPEQGKTYSVTVLLPIETHTHDE</sequence>
<evidence type="ECO:0000259" key="4">
    <source>
        <dbReference type="Pfam" id="PF17167"/>
    </source>
</evidence>
<dbReference type="RefSeq" id="WP_205158642.1">
    <property type="nucleotide sequence ID" value="NZ_JAFEUM010000004.1"/>
</dbReference>
<dbReference type="InterPro" id="IPR008928">
    <property type="entry name" value="6-hairpin_glycosidase_sf"/>
</dbReference>
<dbReference type="Gene3D" id="2.70.98.40">
    <property type="entry name" value="Glycoside hydrolase, family 65, N-terminal domain"/>
    <property type="match status" value="1"/>
</dbReference>
<protein>
    <submittedName>
        <fullName evidence="5">NdvB protein</fullName>
    </submittedName>
</protein>